<comment type="caution">
    <text evidence="1">The sequence shown here is derived from an EMBL/GenBank/DDBJ whole genome shotgun (WGS) entry which is preliminary data.</text>
</comment>
<dbReference type="AlphaFoldDB" id="A0A956RQ14"/>
<dbReference type="EMBL" id="JAGQHR010000617">
    <property type="protein sequence ID" value="MCA9729236.1"/>
    <property type="molecule type" value="Genomic_DNA"/>
</dbReference>
<protein>
    <recommendedName>
        <fullName evidence="3">Penicillin-binding protein activator LpoB</fullName>
    </recommendedName>
</protein>
<organism evidence="1 2">
    <name type="scientific">Eiseniibacteriota bacterium</name>
    <dbReference type="NCBI Taxonomy" id="2212470"/>
    <lineage>
        <taxon>Bacteria</taxon>
        <taxon>Candidatus Eiseniibacteriota</taxon>
    </lineage>
</organism>
<accession>A0A956RQ14</accession>
<gene>
    <name evidence="1" type="ORF">KC729_16230</name>
</gene>
<evidence type="ECO:0000313" key="2">
    <source>
        <dbReference type="Proteomes" id="UP000697710"/>
    </source>
</evidence>
<dbReference type="InterPro" id="IPR014094">
    <property type="entry name" value="LpoB"/>
</dbReference>
<reference evidence="1" key="1">
    <citation type="submission" date="2020-04" db="EMBL/GenBank/DDBJ databases">
        <authorList>
            <person name="Zhang T."/>
        </authorList>
    </citation>
    <scope>NUCLEOTIDE SEQUENCE</scope>
    <source>
        <strain evidence="1">HKST-UBA01</strain>
    </source>
</reference>
<sequence length="191" mass="20407">MARSIGKLLGPTLMVWSLLGCGGMGPTTFFHQDYDFGYLERVAVVPLENLTADQGAAFRATRMLITEILATDAFEVVEPGETARVLAEVGMVRAGELTQEQLTRIGKELGVQGIFLGSVDESNTVRSGSSTVNVVTMTLRLVETDTGATVWSATHTEGGRGFWATAFGTGDRSMGEVTRACISRLLGTLVK</sequence>
<proteinExistence type="predicted"/>
<dbReference type="Proteomes" id="UP000697710">
    <property type="component" value="Unassembled WGS sequence"/>
</dbReference>
<dbReference type="Gene3D" id="3.40.50.10610">
    <property type="entry name" value="ABC-type transport auxiliary lipoprotein component"/>
    <property type="match status" value="1"/>
</dbReference>
<evidence type="ECO:0008006" key="3">
    <source>
        <dbReference type="Google" id="ProtNLM"/>
    </source>
</evidence>
<dbReference type="Pfam" id="PF13036">
    <property type="entry name" value="LpoB"/>
    <property type="match status" value="1"/>
</dbReference>
<reference evidence="1" key="2">
    <citation type="journal article" date="2021" name="Microbiome">
        <title>Successional dynamics and alternative stable states in a saline activated sludge microbial community over 9 years.</title>
        <authorList>
            <person name="Wang Y."/>
            <person name="Ye J."/>
            <person name="Ju F."/>
            <person name="Liu L."/>
            <person name="Boyd J.A."/>
            <person name="Deng Y."/>
            <person name="Parks D.H."/>
            <person name="Jiang X."/>
            <person name="Yin X."/>
            <person name="Woodcroft B.J."/>
            <person name="Tyson G.W."/>
            <person name="Hugenholtz P."/>
            <person name="Polz M.F."/>
            <person name="Zhang T."/>
        </authorList>
    </citation>
    <scope>NUCLEOTIDE SEQUENCE</scope>
    <source>
        <strain evidence="1">HKST-UBA01</strain>
    </source>
</reference>
<evidence type="ECO:0000313" key="1">
    <source>
        <dbReference type="EMBL" id="MCA9729236.1"/>
    </source>
</evidence>
<dbReference type="PROSITE" id="PS51257">
    <property type="entry name" value="PROKAR_LIPOPROTEIN"/>
    <property type="match status" value="1"/>
</dbReference>
<name>A0A956RQ14_UNCEI</name>